<evidence type="ECO:0000313" key="3">
    <source>
        <dbReference type="Proteomes" id="UP000007174"/>
    </source>
</evidence>
<dbReference type="Proteomes" id="UP000007174">
    <property type="component" value="Unassembled WGS sequence"/>
</dbReference>
<feature type="region of interest" description="Disordered" evidence="1">
    <location>
        <begin position="1"/>
        <end position="28"/>
    </location>
</feature>
<evidence type="ECO:0000313" key="2">
    <source>
        <dbReference type="EMBL" id="CCF35817.1"/>
    </source>
</evidence>
<accession>H1V6G5</accession>
<organism evidence="2 3">
    <name type="scientific">Colletotrichum higginsianum (strain IMI 349063)</name>
    <name type="common">Crucifer anthracnose fungus</name>
    <dbReference type="NCBI Taxonomy" id="759273"/>
    <lineage>
        <taxon>Eukaryota</taxon>
        <taxon>Fungi</taxon>
        <taxon>Dikarya</taxon>
        <taxon>Ascomycota</taxon>
        <taxon>Pezizomycotina</taxon>
        <taxon>Sordariomycetes</taxon>
        <taxon>Hypocreomycetidae</taxon>
        <taxon>Glomerellales</taxon>
        <taxon>Glomerellaceae</taxon>
        <taxon>Colletotrichum</taxon>
        <taxon>Colletotrichum destructivum species complex</taxon>
    </lineage>
</organism>
<gene>
    <name evidence="2" type="ORF">CH063_07529</name>
</gene>
<evidence type="ECO:0000256" key="1">
    <source>
        <dbReference type="SAM" id="MobiDB-lite"/>
    </source>
</evidence>
<dbReference type="VEuPathDB" id="FungiDB:CH63R_07820"/>
<sequence length="68" mass="7522">MPSLPFADRMSSAANMRGNSDVDEGESLLGRGRDKARRFWDGFIDFALQGNILEIAFGLMWVLSSSPL</sequence>
<protein>
    <submittedName>
        <fullName evidence="2">Uncharacterized protein</fullName>
    </submittedName>
</protein>
<reference evidence="3" key="1">
    <citation type="journal article" date="2012" name="Nat. Genet.">
        <title>Lifestyle transitions in plant pathogenic Colletotrichum fungi deciphered by genome and transcriptome analyses.</title>
        <authorList>
            <person name="O'Connell R.J."/>
            <person name="Thon M.R."/>
            <person name="Hacquard S."/>
            <person name="Amyotte S.G."/>
            <person name="Kleemann J."/>
            <person name="Torres M.F."/>
            <person name="Damm U."/>
            <person name="Buiate E.A."/>
            <person name="Epstein L."/>
            <person name="Alkan N."/>
            <person name="Altmueller J."/>
            <person name="Alvarado-Balderrama L."/>
            <person name="Bauser C.A."/>
            <person name="Becker C."/>
            <person name="Birren B.W."/>
            <person name="Chen Z."/>
            <person name="Choi J."/>
            <person name="Crouch J.A."/>
            <person name="Duvick J.P."/>
            <person name="Farman M.A."/>
            <person name="Gan P."/>
            <person name="Heiman D."/>
            <person name="Henrissat B."/>
            <person name="Howard R.J."/>
            <person name="Kabbage M."/>
            <person name="Koch C."/>
            <person name="Kracher B."/>
            <person name="Kubo Y."/>
            <person name="Law A.D."/>
            <person name="Lebrun M.-H."/>
            <person name="Lee Y.-H."/>
            <person name="Miyara I."/>
            <person name="Moore N."/>
            <person name="Neumann U."/>
            <person name="Nordstroem K."/>
            <person name="Panaccione D.G."/>
            <person name="Panstruga R."/>
            <person name="Place M."/>
            <person name="Proctor R.H."/>
            <person name="Prusky D."/>
            <person name="Rech G."/>
            <person name="Reinhardt R."/>
            <person name="Rollins J.A."/>
            <person name="Rounsley S."/>
            <person name="Schardl C.L."/>
            <person name="Schwartz D.C."/>
            <person name="Shenoy N."/>
            <person name="Shirasu K."/>
            <person name="Sikhakolli U.R."/>
            <person name="Stueber K."/>
            <person name="Sukno S.A."/>
            <person name="Sweigard J.A."/>
            <person name="Takano Y."/>
            <person name="Takahara H."/>
            <person name="Trail F."/>
            <person name="van der Does H.C."/>
            <person name="Voll L.M."/>
            <person name="Will I."/>
            <person name="Young S."/>
            <person name="Zeng Q."/>
            <person name="Zhang J."/>
            <person name="Zhou S."/>
            <person name="Dickman M.B."/>
            <person name="Schulze-Lefert P."/>
            <person name="Ver Loren van Themaat E."/>
            <person name="Ma L.-J."/>
            <person name="Vaillancourt L.J."/>
        </authorList>
    </citation>
    <scope>NUCLEOTIDE SEQUENCE [LARGE SCALE GENOMIC DNA]</scope>
    <source>
        <strain evidence="3">IMI 349063</strain>
    </source>
</reference>
<dbReference type="AlphaFoldDB" id="H1V6G5"/>
<proteinExistence type="predicted"/>
<name>H1V6G5_COLHI</name>
<dbReference type="STRING" id="759273.H1V6G5"/>
<dbReference type="EMBL" id="CACQ02001708">
    <property type="protein sequence ID" value="CCF35817.1"/>
    <property type="molecule type" value="Genomic_DNA"/>
</dbReference>
<dbReference type="HOGENOM" id="CLU_2793859_0_0_1"/>